<name>A0A286UAE2_9AGAM</name>
<dbReference type="Proteomes" id="UP000217199">
    <property type="component" value="Unassembled WGS sequence"/>
</dbReference>
<dbReference type="GO" id="GO:0016279">
    <property type="term" value="F:protein-lysine N-methyltransferase activity"/>
    <property type="evidence" value="ECO:0007669"/>
    <property type="project" value="UniProtKB-UniRule"/>
</dbReference>
<evidence type="ECO:0000256" key="5">
    <source>
        <dbReference type="HAMAP-Rule" id="MF_03188"/>
    </source>
</evidence>
<dbReference type="STRING" id="2282107.A0A286UAE2"/>
<keyword evidence="9" id="KW-1185">Reference proteome</keyword>
<reference evidence="8 9" key="1">
    <citation type="journal article" date="2017" name="Mol. Ecol.">
        <title>Comparative and population genomic landscape of Phellinus noxius: A hypervariable fungus causing root rot in trees.</title>
        <authorList>
            <person name="Chung C.L."/>
            <person name="Lee T.J."/>
            <person name="Akiba M."/>
            <person name="Lee H.H."/>
            <person name="Kuo T.H."/>
            <person name="Liu D."/>
            <person name="Ke H.M."/>
            <person name="Yokoi T."/>
            <person name="Roa M.B."/>
            <person name="Lu M.J."/>
            <person name="Chang Y.Y."/>
            <person name="Ann P.J."/>
            <person name="Tsai J.N."/>
            <person name="Chen C.Y."/>
            <person name="Tzean S.S."/>
            <person name="Ota Y."/>
            <person name="Hattori T."/>
            <person name="Sahashi N."/>
            <person name="Liou R.F."/>
            <person name="Kikuchi T."/>
            <person name="Tsai I.J."/>
        </authorList>
    </citation>
    <scope>NUCLEOTIDE SEQUENCE [LARGE SCALE GENOMIC DNA]</scope>
    <source>
        <strain evidence="8 9">FFPRI411160</strain>
    </source>
</reference>
<dbReference type="OrthoDB" id="10069295at2759"/>
<dbReference type="GO" id="GO:0016192">
    <property type="term" value="P:vesicle-mediated transport"/>
    <property type="evidence" value="ECO:0007669"/>
    <property type="project" value="UniProtKB-UniRule"/>
</dbReference>
<comment type="similarity">
    <text evidence="5">Belongs to the class I-like SAM-binding methyltransferase superfamily. EFM4 family.</text>
</comment>
<dbReference type="EMBL" id="NBII01000008">
    <property type="protein sequence ID" value="PAV16526.1"/>
    <property type="molecule type" value="Genomic_DNA"/>
</dbReference>
<gene>
    <name evidence="5" type="primary">EFM4</name>
    <name evidence="8" type="ORF">PNOK_0814600</name>
</gene>
<comment type="function">
    <text evidence="5">S-adenosyl-L-methionine-dependent protein-lysine N-methyltransferase that mono- and dimethylates elongation factor 1-alpha at 'Lys-316'. May play a role in intracellular transport.</text>
</comment>
<protein>
    <recommendedName>
        <fullName evidence="5">Protein-lysine N-methyltransferase EFM4</fullName>
        <ecNumber evidence="5">2.1.1.-</ecNumber>
    </recommendedName>
    <alternativeName>
        <fullName evidence="5">Elongation factor methyltransferase 4</fullName>
    </alternativeName>
</protein>
<keyword evidence="3 5" id="KW-0808">Transferase</keyword>
<dbReference type="PANTHER" id="PTHR12843">
    <property type="entry name" value="PROTEIN-LYSINE N-METHYLTRANSFERASE METTL10"/>
    <property type="match status" value="1"/>
</dbReference>
<proteinExistence type="inferred from homology"/>
<dbReference type="InParanoid" id="A0A286UAE2"/>
<dbReference type="EC" id="2.1.1.-" evidence="5"/>
<evidence type="ECO:0000256" key="6">
    <source>
        <dbReference type="SAM" id="MobiDB-lite"/>
    </source>
</evidence>
<dbReference type="GO" id="GO:0005737">
    <property type="term" value="C:cytoplasm"/>
    <property type="evidence" value="ECO:0007669"/>
    <property type="project" value="UniProtKB-SubCell"/>
</dbReference>
<keyword evidence="2 5" id="KW-0489">Methyltransferase</keyword>
<feature type="domain" description="Methyltransferase" evidence="7">
    <location>
        <begin position="78"/>
        <end position="234"/>
    </location>
</feature>
<feature type="compositionally biased region" description="Low complexity" evidence="6">
    <location>
        <begin position="60"/>
        <end position="74"/>
    </location>
</feature>
<sequence length="267" mass="29601">MAEIDLQPSKLGTKEHWDNVYADELNNFNDFGDEGEVWFGQDSVDKMVSWALENVPPSRPSSSTSESPNSNTYTYTSHPTILEVGTGNGTLLCALAEAGYPPNYLAGIDYSPDAIQLARAVAEQREVPDITFDEADFLDPGVADKLPLVEGMQPSPPRERGEELEPRTTRRWDLVLDKGTYDAMALAERNEEGKHPCDVYPDRVAEILKPGGYFLITSCNFTREELLKAFVTQKTGLTRHSEIEHKTISFGGVQGNTYCSIAFQKAT</sequence>
<evidence type="ECO:0000256" key="3">
    <source>
        <dbReference type="ARBA" id="ARBA00022679"/>
    </source>
</evidence>
<evidence type="ECO:0000313" key="9">
    <source>
        <dbReference type="Proteomes" id="UP000217199"/>
    </source>
</evidence>
<comment type="subcellular location">
    <subcellularLocation>
        <location evidence="5">Cytoplasm</location>
    </subcellularLocation>
</comment>
<organism evidence="8 9">
    <name type="scientific">Pyrrhoderma noxium</name>
    <dbReference type="NCBI Taxonomy" id="2282107"/>
    <lineage>
        <taxon>Eukaryota</taxon>
        <taxon>Fungi</taxon>
        <taxon>Dikarya</taxon>
        <taxon>Basidiomycota</taxon>
        <taxon>Agaricomycotina</taxon>
        <taxon>Agaricomycetes</taxon>
        <taxon>Hymenochaetales</taxon>
        <taxon>Hymenochaetaceae</taxon>
        <taxon>Pyrrhoderma</taxon>
    </lineage>
</organism>
<dbReference type="InterPro" id="IPR026635">
    <property type="entry name" value="Efm4/METTL10"/>
</dbReference>
<dbReference type="GO" id="GO:0032259">
    <property type="term" value="P:methylation"/>
    <property type="evidence" value="ECO:0007669"/>
    <property type="project" value="UniProtKB-KW"/>
</dbReference>
<evidence type="ECO:0000256" key="1">
    <source>
        <dbReference type="ARBA" id="ARBA00022490"/>
    </source>
</evidence>
<dbReference type="CDD" id="cd02440">
    <property type="entry name" value="AdoMet_MTases"/>
    <property type="match status" value="1"/>
</dbReference>
<comment type="caution">
    <text evidence="8">The sequence shown here is derived from an EMBL/GenBank/DDBJ whole genome shotgun (WGS) entry which is preliminary data.</text>
</comment>
<evidence type="ECO:0000313" key="8">
    <source>
        <dbReference type="EMBL" id="PAV16526.1"/>
    </source>
</evidence>
<keyword evidence="1 5" id="KW-0963">Cytoplasm</keyword>
<accession>A0A286UAE2</accession>
<evidence type="ECO:0000256" key="2">
    <source>
        <dbReference type="ARBA" id="ARBA00022603"/>
    </source>
</evidence>
<dbReference type="Pfam" id="PF13847">
    <property type="entry name" value="Methyltransf_31"/>
    <property type="match status" value="1"/>
</dbReference>
<dbReference type="FunCoup" id="A0A286UAE2">
    <property type="interactions" value="414"/>
</dbReference>
<feature type="compositionally biased region" description="Basic and acidic residues" evidence="6">
    <location>
        <begin position="157"/>
        <end position="167"/>
    </location>
</feature>
<feature type="region of interest" description="Disordered" evidence="6">
    <location>
        <begin position="55"/>
        <end position="74"/>
    </location>
</feature>
<feature type="region of interest" description="Disordered" evidence="6">
    <location>
        <begin position="147"/>
        <end position="167"/>
    </location>
</feature>
<dbReference type="AlphaFoldDB" id="A0A286UAE2"/>
<dbReference type="PANTHER" id="PTHR12843:SF5">
    <property type="entry name" value="EEF1A LYSINE METHYLTRANSFERASE 2"/>
    <property type="match status" value="1"/>
</dbReference>
<evidence type="ECO:0000256" key="4">
    <source>
        <dbReference type="ARBA" id="ARBA00022691"/>
    </source>
</evidence>
<dbReference type="Gene3D" id="3.40.50.150">
    <property type="entry name" value="Vaccinia Virus protein VP39"/>
    <property type="match status" value="1"/>
</dbReference>
<dbReference type="SUPFAM" id="SSF53335">
    <property type="entry name" value="S-adenosyl-L-methionine-dependent methyltransferases"/>
    <property type="match status" value="1"/>
</dbReference>
<keyword evidence="5" id="KW-0813">Transport</keyword>
<dbReference type="InterPro" id="IPR029063">
    <property type="entry name" value="SAM-dependent_MTases_sf"/>
</dbReference>
<keyword evidence="4 5" id="KW-0949">S-adenosyl-L-methionine</keyword>
<dbReference type="InterPro" id="IPR025714">
    <property type="entry name" value="Methyltranfer_dom"/>
</dbReference>
<evidence type="ECO:0000259" key="7">
    <source>
        <dbReference type="Pfam" id="PF13847"/>
    </source>
</evidence>
<dbReference type="HAMAP" id="MF_03188">
    <property type="entry name" value="Methyltr_EFM4"/>
    <property type="match status" value="1"/>
</dbReference>